<dbReference type="InterPro" id="IPR025629">
    <property type="entry name" value="DUF4287"/>
</dbReference>
<feature type="domain" description="DUF5655" evidence="1">
    <location>
        <begin position="69"/>
        <end position="174"/>
    </location>
</feature>
<dbReference type="Pfam" id="PF14117">
    <property type="entry name" value="DUF4287"/>
    <property type="match status" value="1"/>
</dbReference>
<dbReference type="Proteomes" id="UP001595533">
    <property type="component" value="Unassembled WGS sequence"/>
</dbReference>
<reference evidence="3" key="1">
    <citation type="journal article" date="2019" name="Int. J. Syst. Evol. Microbiol.">
        <title>The Global Catalogue of Microorganisms (GCM) 10K type strain sequencing project: providing services to taxonomists for standard genome sequencing and annotation.</title>
        <authorList>
            <consortium name="The Broad Institute Genomics Platform"/>
            <consortium name="The Broad Institute Genome Sequencing Center for Infectious Disease"/>
            <person name="Wu L."/>
            <person name="Ma J."/>
        </authorList>
    </citation>
    <scope>NUCLEOTIDE SEQUENCE [LARGE SCALE GENOMIC DNA]</scope>
    <source>
        <strain evidence="3">KCTC 42953</strain>
    </source>
</reference>
<sequence length="176" mass="19729">MEEGLLKNTGKPIKHWVDVVKKSGHEKHQAIIAFLKTEHGFTYGFANFVAHKARQSDAASTDDETLLQEQYRGKEALWPVYELLSEKVASLGDDITVTPKKAAVSFIRKHQFVLIKPATKKRIDLGLKLKGVPTTERLEVSGPFGTMCTHRVQITDLADVDEQLLAWIKQAYEASV</sequence>
<protein>
    <submittedName>
        <fullName evidence="2">DUF5655 domain-containing protein</fullName>
    </submittedName>
</protein>
<dbReference type="InterPro" id="IPR043714">
    <property type="entry name" value="DUF5655"/>
</dbReference>
<name>A0ABV7JF55_9GAMM</name>
<dbReference type="Pfam" id="PF18899">
    <property type="entry name" value="DUF5655"/>
    <property type="match status" value="1"/>
</dbReference>
<organism evidence="2 3">
    <name type="scientific">Marinicella sediminis</name>
    <dbReference type="NCBI Taxonomy" id="1792834"/>
    <lineage>
        <taxon>Bacteria</taxon>
        <taxon>Pseudomonadati</taxon>
        <taxon>Pseudomonadota</taxon>
        <taxon>Gammaproteobacteria</taxon>
        <taxon>Lysobacterales</taxon>
        <taxon>Marinicellaceae</taxon>
        <taxon>Marinicella</taxon>
    </lineage>
</organism>
<evidence type="ECO:0000313" key="3">
    <source>
        <dbReference type="Proteomes" id="UP001595533"/>
    </source>
</evidence>
<dbReference type="EMBL" id="JBHRTS010000008">
    <property type="protein sequence ID" value="MFC3195479.1"/>
    <property type="molecule type" value="Genomic_DNA"/>
</dbReference>
<dbReference type="RefSeq" id="WP_077412611.1">
    <property type="nucleotide sequence ID" value="NZ_JBHRTS010000008.1"/>
</dbReference>
<accession>A0ABV7JF55</accession>
<evidence type="ECO:0000259" key="1">
    <source>
        <dbReference type="Pfam" id="PF18899"/>
    </source>
</evidence>
<evidence type="ECO:0000313" key="2">
    <source>
        <dbReference type="EMBL" id="MFC3195479.1"/>
    </source>
</evidence>
<comment type="caution">
    <text evidence="2">The sequence shown here is derived from an EMBL/GenBank/DDBJ whole genome shotgun (WGS) entry which is preliminary data.</text>
</comment>
<keyword evidence="3" id="KW-1185">Reference proteome</keyword>
<gene>
    <name evidence="2" type="ORF">ACFODZ_14585</name>
</gene>
<proteinExistence type="predicted"/>